<dbReference type="EMBL" id="LAVV01006964">
    <property type="protein sequence ID" value="KNZ57607.1"/>
    <property type="molecule type" value="Genomic_DNA"/>
</dbReference>
<feature type="domain" description="Restriction of telomere capping protein 4 C-terminal" evidence="1">
    <location>
        <begin position="52"/>
        <end position="103"/>
    </location>
</feature>
<comment type="caution">
    <text evidence="2">The sequence shown here is derived from an EMBL/GenBank/DDBJ whole genome shotgun (WGS) entry which is preliminary data.</text>
</comment>
<dbReference type="Proteomes" id="UP000037035">
    <property type="component" value="Unassembled WGS sequence"/>
</dbReference>
<reference evidence="2 3" key="1">
    <citation type="submission" date="2015-08" db="EMBL/GenBank/DDBJ databases">
        <title>Next Generation Sequencing and Analysis of the Genome of Puccinia sorghi L Schw, the Causal Agent of Maize Common Rust.</title>
        <authorList>
            <person name="Rochi L."/>
            <person name="Burguener G."/>
            <person name="Darino M."/>
            <person name="Turjanski A."/>
            <person name="Kreff E."/>
            <person name="Dieguez M.J."/>
            <person name="Sacco F."/>
        </authorList>
    </citation>
    <scope>NUCLEOTIDE SEQUENCE [LARGE SCALE GENOMIC DNA]</scope>
    <source>
        <strain evidence="2 3">RO10H11247</strain>
    </source>
</reference>
<keyword evidence="3" id="KW-1185">Reference proteome</keyword>
<dbReference type="InterPro" id="IPR028094">
    <property type="entry name" value="RTC4_C"/>
</dbReference>
<protein>
    <recommendedName>
        <fullName evidence="1">Restriction of telomere capping protein 4 C-terminal domain-containing protein</fullName>
    </recommendedName>
</protein>
<evidence type="ECO:0000313" key="3">
    <source>
        <dbReference type="Proteomes" id="UP000037035"/>
    </source>
</evidence>
<dbReference type="AlphaFoldDB" id="A0A0L6VAM6"/>
<evidence type="ECO:0000313" key="2">
    <source>
        <dbReference type="EMBL" id="KNZ57607.1"/>
    </source>
</evidence>
<sequence>METQMIPFTYCQVTSQTYHPWSDQPNVEVFCMNLDLFDRRNPDIHYQGKVLHHTHWHRSNFLQKVLVPEATLGLIAEDLQLDKNNPDVMKKLVESQAYGEAMFPDDE</sequence>
<name>A0A0L6VAM6_9BASI</name>
<proteinExistence type="predicted"/>
<accession>A0A0L6VAM6</accession>
<organism evidence="2 3">
    <name type="scientific">Puccinia sorghi</name>
    <dbReference type="NCBI Taxonomy" id="27349"/>
    <lineage>
        <taxon>Eukaryota</taxon>
        <taxon>Fungi</taxon>
        <taxon>Dikarya</taxon>
        <taxon>Basidiomycota</taxon>
        <taxon>Pucciniomycotina</taxon>
        <taxon>Pucciniomycetes</taxon>
        <taxon>Pucciniales</taxon>
        <taxon>Pucciniaceae</taxon>
        <taxon>Puccinia</taxon>
    </lineage>
</organism>
<dbReference type="OrthoDB" id="128308at2759"/>
<dbReference type="VEuPathDB" id="FungiDB:VP01_2114g3"/>
<dbReference type="Pfam" id="PF14474">
    <property type="entry name" value="RTC4"/>
    <property type="match status" value="1"/>
</dbReference>
<gene>
    <name evidence="2" type="ORF">VP01_2114g3</name>
</gene>
<evidence type="ECO:0000259" key="1">
    <source>
        <dbReference type="Pfam" id="PF14474"/>
    </source>
</evidence>